<keyword evidence="5" id="KW-0949">S-adenosyl-L-methionine</keyword>
<evidence type="ECO:0000256" key="4">
    <source>
        <dbReference type="ARBA" id="ARBA00022679"/>
    </source>
</evidence>
<dbReference type="Gene3D" id="3.40.50.150">
    <property type="entry name" value="Vaccinia Virus protein VP39"/>
    <property type="match status" value="1"/>
</dbReference>
<evidence type="ECO:0000313" key="8">
    <source>
        <dbReference type="Proteomes" id="UP001230188"/>
    </source>
</evidence>
<dbReference type="EC" id="2.1.1.33" evidence="2"/>
<comment type="catalytic activity">
    <reaction evidence="1">
        <text>guanosine(46) in tRNA + S-adenosyl-L-methionine = N(7)-methylguanosine(46) in tRNA + S-adenosyl-L-homocysteine</text>
        <dbReference type="Rhea" id="RHEA:42708"/>
        <dbReference type="Rhea" id="RHEA-COMP:10188"/>
        <dbReference type="Rhea" id="RHEA-COMP:10189"/>
        <dbReference type="ChEBI" id="CHEBI:57856"/>
        <dbReference type="ChEBI" id="CHEBI:59789"/>
        <dbReference type="ChEBI" id="CHEBI:74269"/>
        <dbReference type="ChEBI" id="CHEBI:74480"/>
        <dbReference type="EC" id="2.1.1.33"/>
    </reaction>
</comment>
<evidence type="ECO:0000313" key="7">
    <source>
        <dbReference type="EMBL" id="KAJ8605308.1"/>
    </source>
</evidence>
<organism evidence="7 8">
    <name type="scientific">Chrysophaeum taylorii</name>
    <dbReference type="NCBI Taxonomy" id="2483200"/>
    <lineage>
        <taxon>Eukaryota</taxon>
        <taxon>Sar</taxon>
        <taxon>Stramenopiles</taxon>
        <taxon>Ochrophyta</taxon>
        <taxon>Pelagophyceae</taxon>
        <taxon>Pelagomonadales</taxon>
        <taxon>Pelagomonadaceae</taxon>
        <taxon>Chrysophaeum</taxon>
    </lineage>
</organism>
<evidence type="ECO:0000256" key="3">
    <source>
        <dbReference type="ARBA" id="ARBA00022603"/>
    </source>
</evidence>
<accession>A0AAD7UG61</accession>
<dbReference type="PROSITE" id="PS51625">
    <property type="entry name" value="SAM_MT_TRMB"/>
    <property type="match status" value="1"/>
</dbReference>
<dbReference type="Pfam" id="PF02390">
    <property type="entry name" value="Methyltransf_4"/>
    <property type="match status" value="1"/>
</dbReference>
<keyword evidence="8" id="KW-1185">Reference proteome</keyword>
<dbReference type="InterPro" id="IPR003358">
    <property type="entry name" value="tRNA_(Gua-N-7)_MeTrfase_Trmb"/>
</dbReference>
<keyword evidence="6" id="KW-0819">tRNA processing</keyword>
<dbReference type="GO" id="GO:0043527">
    <property type="term" value="C:tRNA methyltransferase complex"/>
    <property type="evidence" value="ECO:0007669"/>
    <property type="project" value="TreeGrafter"/>
</dbReference>
<comment type="caution">
    <text evidence="7">The sequence shown here is derived from an EMBL/GenBank/DDBJ whole genome shotgun (WGS) entry which is preliminary data.</text>
</comment>
<dbReference type="PANTHER" id="PTHR23417:SF21">
    <property type="entry name" value="TRNA (GUANINE-N(7)-)-METHYLTRANSFERASE"/>
    <property type="match status" value="1"/>
</dbReference>
<dbReference type="PANTHER" id="PTHR23417">
    <property type="entry name" value="3-DEOXY-D-MANNO-OCTULOSONIC-ACID TRANSFERASE/TRNA GUANINE-N 7 - -METHYLTRANSFERASE"/>
    <property type="match status" value="1"/>
</dbReference>
<dbReference type="AlphaFoldDB" id="A0AAD7UG61"/>
<evidence type="ECO:0000256" key="1">
    <source>
        <dbReference type="ARBA" id="ARBA00000142"/>
    </source>
</evidence>
<dbReference type="InterPro" id="IPR029063">
    <property type="entry name" value="SAM-dependent_MTases_sf"/>
</dbReference>
<keyword evidence="3" id="KW-0489">Methyltransferase</keyword>
<evidence type="ECO:0000256" key="5">
    <source>
        <dbReference type="ARBA" id="ARBA00022691"/>
    </source>
</evidence>
<keyword evidence="4" id="KW-0808">Transferase</keyword>
<name>A0AAD7UG61_9STRA</name>
<gene>
    <name evidence="7" type="ORF">CTAYLR_002333</name>
</gene>
<evidence type="ECO:0000256" key="2">
    <source>
        <dbReference type="ARBA" id="ARBA00011977"/>
    </source>
</evidence>
<evidence type="ECO:0000256" key="6">
    <source>
        <dbReference type="ARBA" id="ARBA00022694"/>
    </source>
</evidence>
<dbReference type="SUPFAM" id="SSF53335">
    <property type="entry name" value="S-adenosyl-L-methionine-dependent methyltransferases"/>
    <property type="match status" value="1"/>
</dbReference>
<dbReference type="GO" id="GO:0008176">
    <property type="term" value="F:tRNA (guanine(46)-N7)-methyltransferase activity"/>
    <property type="evidence" value="ECO:0007669"/>
    <property type="project" value="UniProtKB-EC"/>
</dbReference>
<proteinExistence type="predicted"/>
<protein>
    <recommendedName>
        <fullName evidence="2">tRNA (guanine(46)-N(7))-methyltransferase</fullName>
        <ecNumber evidence="2">2.1.1.33</ecNumber>
    </recommendedName>
</protein>
<dbReference type="Proteomes" id="UP001230188">
    <property type="component" value="Unassembled WGS sequence"/>
</dbReference>
<dbReference type="EMBL" id="JAQMWT010000316">
    <property type="protein sequence ID" value="KAJ8605308.1"/>
    <property type="molecule type" value="Genomic_DNA"/>
</dbReference>
<reference evidence="7" key="1">
    <citation type="submission" date="2023-01" db="EMBL/GenBank/DDBJ databases">
        <title>Metagenome sequencing of chrysophaentin producing Chrysophaeum taylorii.</title>
        <authorList>
            <person name="Davison J."/>
            <person name="Bewley C."/>
        </authorList>
    </citation>
    <scope>NUCLEOTIDE SEQUENCE</scope>
    <source>
        <strain evidence="7">NIES-1699</strain>
    </source>
</reference>
<sequence>MPRRRERRRTGGVAKQVNPLKKAHGNKLDGLAPDWFERMFGPRCSFPLVIDLGTGGGEWVLEAAQQFRALNFLGLDVRDDALPAGTSNAGFLAANSADGDFDAVLRHVSKYCRVRFVLAQYPDPHWKRKHRSRAMLTPSLCRAIALAAPEAFAVRTDVPHVAEDARRAAAQPPSLLDETTEISEDLADLLAVPTERELYVRRKSKAGGDFPRLCVFRATVVDPPHHLLAEVVAYHKTSTTTVLDP</sequence>